<dbReference type="EMBL" id="BMGS01000002">
    <property type="protein sequence ID" value="GGG33332.1"/>
    <property type="molecule type" value="Genomic_DNA"/>
</dbReference>
<evidence type="ECO:0000256" key="1">
    <source>
        <dbReference type="SAM" id="MobiDB-lite"/>
    </source>
</evidence>
<dbReference type="Proteomes" id="UP000601361">
    <property type="component" value="Unassembled WGS sequence"/>
</dbReference>
<dbReference type="Pfam" id="PF07030">
    <property type="entry name" value="Phage_Mu_Gp36"/>
    <property type="match status" value="1"/>
</dbReference>
<reference evidence="3" key="1">
    <citation type="journal article" date="2019" name="Int. J. Syst. Evol. Microbiol.">
        <title>The Global Catalogue of Microorganisms (GCM) 10K type strain sequencing project: providing services to taxonomists for standard genome sequencing and annotation.</title>
        <authorList>
            <consortium name="The Broad Institute Genomics Platform"/>
            <consortium name="The Broad Institute Genome Sequencing Center for Infectious Disease"/>
            <person name="Wu L."/>
            <person name="Ma J."/>
        </authorList>
    </citation>
    <scope>NUCLEOTIDE SEQUENCE [LARGE SCALE GENOMIC DNA]</scope>
    <source>
        <strain evidence="3">CGMCC 1.12990</strain>
    </source>
</reference>
<gene>
    <name evidence="2" type="ORF">GCM10011378_07230</name>
</gene>
<protein>
    <recommendedName>
        <fullName evidence="4">DUF1320 domain-containing protein</fullName>
    </recommendedName>
</protein>
<evidence type="ECO:0008006" key="4">
    <source>
        <dbReference type="Google" id="ProtNLM"/>
    </source>
</evidence>
<name>A0ABQ1WJ28_9BACT</name>
<proteinExistence type="predicted"/>
<comment type="caution">
    <text evidence="2">The sequence shown here is derived from an EMBL/GenBank/DDBJ whole genome shotgun (WGS) entry which is preliminary data.</text>
</comment>
<dbReference type="RefSeq" id="WP_188556461.1">
    <property type="nucleotide sequence ID" value="NZ_BMGS01000002.1"/>
</dbReference>
<sequence>MSFITLADYKSQISLRDLEALTALEEEFPTEPTTVEVVLVDDEDDPEPATEPAPAPELSIRETAESNAMEEVASYLRGRFDMDAAYAMIGQARNKQLVSIVVDVALWNLSPKVAFANVSEVRQIRYEAAIKWLKLAEQGKSNPSLPRYALDPERPQAHRRFRYGSEPVRSQSF</sequence>
<evidence type="ECO:0000313" key="2">
    <source>
        <dbReference type="EMBL" id="GGG33332.1"/>
    </source>
</evidence>
<dbReference type="InterPro" id="IPR009752">
    <property type="entry name" value="Phage_Mu_GpJ"/>
</dbReference>
<evidence type="ECO:0000313" key="3">
    <source>
        <dbReference type="Proteomes" id="UP000601361"/>
    </source>
</evidence>
<keyword evidence="3" id="KW-1185">Reference proteome</keyword>
<organism evidence="2 3">
    <name type="scientific">Hymenobacter glacieicola</name>
    <dbReference type="NCBI Taxonomy" id="1562124"/>
    <lineage>
        <taxon>Bacteria</taxon>
        <taxon>Pseudomonadati</taxon>
        <taxon>Bacteroidota</taxon>
        <taxon>Cytophagia</taxon>
        <taxon>Cytophagales</taxon>
        <taxon>Hymenobacteraceae</taxon>
        <taxon>Hymenobacter</taxon>
    </lineage>
</organism>
<accession>A0ABQ1WJ28</accession>
<feature type="region of interest" description="Disordered" evidence="1">
    <location>
        <begin position="141"/>
        <end position="173"/>
    </location>
</feature>